<evidence type="ECO:0000313" key="3">
    <source>
        <dbReference type="Proteomes" id="UP000322791"/>
    </source>
</evidence>
<dbReference type="InterPro" id="IPR016181">
    <property type="entry name" value="Acyl_CoA_acyltransferase"/>
</dbReference>
<feature type="domain" description="N-acetyltransferase" evidence="1">
    <location>
        <begin position="10"/>
        <end position="151"/>
    </location>
</feature>
<name>A0A5D6UV63_9BACT</name>
<dbReference type="CDD" id="cd04301">
    <property type="entry name" value="NAT_SF"/>
    <property type="match status" value="1"/>
</dbReference>
<organism evidence="2 3">
    <name type="scientific">Hymenobacter lutimineralis</name>
    <dbReference type="NCBI Taxonomy" id="2606448"/>
    <lineage>
        <taxon>Bacteria</taxon>
        <taxon>Pseudomonadati</taxon>
        <taxon>Bacteroidota</taxon>
        <taxon>Cytophagia</taxon>
        <taxon>Cytophagales</taxon>
        <taxon>Hymenobacteraceae</taxon>
        <taxon>Hymenobacter</taxon>
    </lineage>
</organism>
<evidence type="ECO:0000259" key="1">
    <source>
        <dbReference type="PROSITE" id="PS51186"/>
    </source>
</evidence>
<dbReference type="Proteomes" id="UP000322791">
    <property type="component" value="Unassembled WGS sequence"/>
</dbReference>
<comment type="caution">
    <text evidence="2">The sequence shown here is derived from an EMBL/GenBank/DDBJ whole genome shotgun (WGS) entry which is preliminary data.</text>
</comment>
<dbReference type="AlphaFoldDB" id="A0A5D6UV63"/>
<accession>A0A5D6UV63</accession>
<sequence length="151" mass="16971">MPMTLTWTHKPFPALTLPELYALLQLRSEVFVVEQTCAFQDIDGQDQAAWHLLGYTEGGELAAYARLFGPGISYPEASIGRVVVSPRFRRYGLGRQLLQEALATVAAQFGPQPIQIGAQQYLQQFYEDFGFRQVGEGYLEDGIPHLHMVRP</sequence>
<reference evidence="2 3" key="1">
    <citation type="submission" date="2019-08" db="EMBL/GenBank/DDBJ databases">
        <authorList>
            <person name="Seo M.-J."/>
        </authorList>
    </citation>
    <scope>NUCLEOTIDE SEQUENCE [LARGE SCALE GENOMIC DNA]</scope>
    <source>
        <strain evidence="2 3">KIGAM108</strain>
    </source>
</reference>
<keyword evidence="2" id="KW-0808">Transferase</keyword>
<gene>
    <name evidence="2" type="ORF">FY528_15225</name>
</gene>
<proteinExistence type="predicted"/>
<keyword evidence="3" id="KW-1185">Reference proteome</keyword>
<protein>
    <submittedName>
        <fullName evidence="2">GNAT family N-acetyltransferase</fullName>
    </submittedName>
</protein>
<dbReference type="InterPro" id="IPR000182">
    <property type="entry name" value="GNAT_dom"/>
</dbReference>
<dbReference type="Gene3D" id="3.40.630.30">
    <property type="match status" value="1"/>
</dbReference>
<dbReference type="SUPFAM" id="SSF55729">
    <property type="entry name" value="Acyl-CoA N-acyltransferases (Nat)"/>
    <property type="match status" value="1"/>
</dbReference>
<evidence type="ECO:0000313" key="2">
    <source>
        <dbReference type="EMBL" id="TYZ07413.1"/>
    </source>
</evidence>
<dbReference type="PROSITE" id="PS51186">
    <property type="entry name" value="GNAT"/>
    <property type="match status" value="1"/>
</dbReference>
<dbReference type="GO" id="GO:0016747">
    <property type="term" value="F:acyltransferase activity, transferring groups other than amino-acyl groups"/>
    <property type="evidence" value="ECO:0007669"/>
    <property type="project" value="InterPro"/>
</dbReference>
<dbReference type="EMBL" id="VTHL01000017">
    <property type="protein sequence ID" value="TYZ07413.1"/>
    <property type="molecule type" value="Genomic_DNA"/>
</dbReference>
<dbReference type="Pfam" id="PF13673">
    <property type="entry name" value="Acetyltransf_10"/>
    <property type="match status" value="1"/>
</dbReference>